<dbReference type="PANTHER" id="PTHR21600">
    <property type="entry name" value="MITOCHONDRIAL RNA PSEUDOURIDINE SYNTHASE"/>
    <property type="match status" value="1"/>
</dbReference>
<dbReference type="Gene3D" id="3.30.2350.10">
    <property type="entry name" value="Pseudouridine synthase"/>
    <property type="match status" value="1"/>
</dbReference>
<evidence type="ECO:0000256" key="3">
    <source>
        <dbReference type="SAM" id="SignalP"/>
    </source>
</evidence>
<dbReference type="OrthoDB" id="424794at2759"/>
<dbReference type="CDD" id="cd02869">
    <property type="entry name" value="PseudoU_synth_RluA_like"/>
    <property type="match status" value="1"/>
</dbReference>
<dbReference type="GO" id="GO:0000455">
    <property type="term" value="P:enzyme-directed rRNA pseudouridine synthesis"/>
    <property type="evidence" value="ECO:0007669"/>
    <property type="project" value="TreeGrafter"/>
</dbReference>
<dbReference type="InterPro" id="IPR020103">
    <property type="entry name" value="PsdUridine_synth_cat_dom_sf"/>
</dbReference>
<feature type="signal peptide" evidence="3">
    <location>
        <begin position="1"/>
        <end position="34"/>
    </location>
</feature>
<feature type="compositionally biased region" description="Polar residues" evidence="2">
    <location>
        <begin position="107"/>
        <end position="123"/>
    </location>
</feature>
<dbReference type="EMBL" id="FN649733">
    <property type="protein sequence ID" value="CBN79138.1"/>
    <property type="molecule type" value="Genomic_DNA"/>
</dbReference>
<dbReference type="STRING" id="2880.D8LBV5"/>
<dbReference type="InParanoid" id="D8LBV5"/>
<dbReference type="eggNOG" id="KOG1919">
    <property type="taxonomic scope" value="Eukaryota"/>
</dbReference>
<dbReference type="InterPro" id="IPR050188">
    <property type="entry name" value="RluA_PseudoU_synthase"/>
</dbReference>
<accession>D8LBV5</accession>
<evidence type="ECO:0000313" key="6">
    <source>
        <dbReference type="Proteomes" id="UP000002630"/>
    </source>
</evidence>
<evidence type="ECO:0000256" key="2">
    <source>
        <dbReference type="SAM" id="MobiDB-lite"/>
    </source>
</evidence>
<dbReference type="Pfam" id="PF00849">
    <property type="entry name" value="PseudoU_synth_2"/>
    <property type="match status" value="1"/>
</dbReference>
<feature type="chain" id="PRO_5003116936" evidence="3">
    <location>
        <begin position="35"/>
        <end position="543"/>
    </location>
</feature>
<dbReference type="EMBL" id="FN647683">
    <property type="protein sequence ID" value="CBN79138.1"/>
    <property type="molecule type" value="Genomic_DNA"/>
</dbReference>
<evidence type="ECO:0000259" key="4">
    <source>
        <dbReference type="Pfam" id="PF00849"/>
    </source>
</evidence>
<feature type="region of interest" description="Disordered" evidence="2">
    <location>
        <begin position="208"/>
        <end position="231"/>
    </location>
</feature>
<dbReference type="GO" id="GO:0003723">
    <property type="term" value="F:RNA binding"/>
    <property type="evidence" value="ECO:0007669"/>
    <property type="project" value="InterPro"/>
</dbReference>
<evidence type="ECO:0000313" key="5">
    <source>
        <dbReference type="EMBL" id="CBN79138.1"/>
    </source>
</evidence>
<name>D8LBV5_ECTSI</name>
<dbReference type="SUPFAM" id="SSF55120">
    <property type="entry name" value="Pseudouridine synthase"/>
    <property type="match status" value="1"/>
</dbReference>
<feature type="domain" description="Pseudouridine synthase RsuA/RluA-like" evidence="4">
    <location>
        <begin position="249"/>
        <end position="398"/>
    </location>
</feature>
<dbReference type="Proteomes" id="UP000002630">
    <property type="component" value="Linkage Group LG08"/>
</dbReference>
<organism evidence="5 6">
    <name type="scientific">Ectocarpus siliculosus</name>
    <name type="common">Brown alga</name>
    <name type="synonym">Conferva siliculosa</name>
    <dbReference type="NCBI Taxonomy" id="2880"/>
    <lineage>
        <taxon>Eukaryota</taxon>
        <taxon>Sar</taxon>
        <taxon>Stramenopiles</taxon>
        <taxon>Ochrophyta</taxon>
        <taxon>PX clade</taxon>
        <taxon>Phaeophyceae</taxon>
        <taxon>Ectocarpales</taxon>
        <taxon>Ectocarpaceae</taxon>
        <taxon>Ectocarpus</taxon>
    </lineage>
</organism>
<feature type="region of interest" description="Disordered" evidence="2">
    <location>
        <begin position="464"/>
        <end position="497"/>
    </location>
</feature>
<dbReference type="GO" id="GO:0009982">
    <property type="term" value="F:pseudouridine synthase activity"/>
    <property type="evidence" value="ECO:0007669"/>
    <property type="project" value="InterPro"/>
</dbReference>
<protein>
    <submittedName>
        <fullName evidence="5">Ribosomal large subunit pseudouridine synthase D</fullName>
    </submittedName>
</protein>
<sequence>MAGQRRCRARSDFYFGSLLLALALSLASFLGGEAFAVLPSASAVARASALTKNAAIATGGVDNRRGGRVGRRSRGGGWMGSSVGASAAEASAAEAMSGTAAAPPPGSETTPDAPTGAERSSPTPDTPRTLGGVAEEGFSGTRRGFQVQKEYAVPEEAPTNLPEGEDEGYPMLIYQFMHAQYRDDFPSVSSARKAVRRKELLLNGTEVRNDSKVNPGDTVTMQKRTQPGLFPQGKPSCTLPILWEDDFIAVIIKPAGVAVHGGTGEDDPGPGGRRSVRQALPYMLTPTKSEDRPLHRPLHCHRLDKATGGLLICAKTRPALSAVGDAFEQRLVSKRYVALVAGELEGSGAIVTPLDGKACLTNYRVRGPPVRSLKTSVITTVDLWPVTGRLHQLRRHLLSIGCPILGDRRYTPDEVPFQEGGMYLQAVGLTFPHPITGEEMNFSIPEPAKFEKWREKEHQRWLLHDTGSGSTGDGDVSAGADGADAQGGEEKKKASVNAVPKVEGLQMEERDGFRYYQYDWSVVGGKPTALSTDDIDTALDGAP</sequence>
<evidence type="ECO:0000256" key="1">
    <source>
        <dbReference type="ARBA" id="ARBA00010876"/>
    </source>
</evidence>
<feature type="compositionally biased region" description="Low complexity" evidence="2">
    <location>
        <begin position="80"/>
        <end position="101"/>
    </location>
</feature>
<dbReference type="InterPro" id="IPR006145">
    <property type="entry name" value="PsdUridine_synth_RsuA/RluA"/>
</dbReference>
<proteinExistence type="inferred from homology"/>
<keyword evidence="6" id="KW-1185">Reference proteome</keyword>
<dbReference type="PANTHER" id="PTHR21600:SF87">
    <property type="entry name" value="RNA PSEUDOURIDYLATE SYNTHASE DOMAIN-CONTAINING PROTEIN 1"/>
    <property type="match status" value="1"/>
</dbReference>
<feature type="compositionally biased region" description="Low complexity" evidence="2">
    <location>
        <begin position="465"/>
        <end position="486"/>
    </location>
</feature>
<gene>
    <name evidence="5" type="ORF">Esi_0010_0002</name>
</gene>
<reference evidence="5 6" key="1">
    <citation type="journal article" date="2010" name="Nature">
        <title>The Ectocarpus genome and the independent evolution of multicellularity in brown algae.</title>
        <authorList>
            <person name="Cock J.M."/>
            <person name="Sterck L."/>
            <person name="Rouze P."/>
            <person name="Scornet D."/>
            <person name="Allen A.E."/>
            <person name="Amoutzias G."/>
            <person name="Anthouard V."/>
            <person name="Artiguenave F."/>
            <person name="Aury J.M."/>
            <person name="Badger J.H."/>
            <person name="Beszteri B."/>
            <person name="Billiau K."/>
            <person name="Bonnet E."/>
            <person name="Bothwell J.H."/>
            <person name="Bowler C."/>
            <person name="Boyen C."/>
            <person name="Brownlee C."/>
            <person name="Carrano C.J."/>
            <person name="Charrier B."/>
            <person name="Cho G.Y."/>
            <person name="Coelho S.M."/>
            <person name="Collen J."/>
            <person name="Corre E."/>
            <person name="Da Silva C."/>
            <person name="Delage L."/>
            <person name="Delaroque N."/>
            <person name="Dittami S.M."/>
            <person name="Doulbeau S."/>
            <person name="Elias M."/>
            <person name="Farnham G."/>
            <person name="Gachon C.M."/>
            <person name="Gschloessl B."/>
            <person name="Heesch S."/>
            <person name="Jabbari K."/>
            <person name="Jubin C."/>
            <person name="Kawai H."/>
            <person name="Kimura K."/>
            <person name="Kloareg B."/>
            <person name="Kupper F.C."/>
            <person name="Lang D."/>
            <person name="Le Bail A."/>
            <person name="Leblanc C."/>
            <person name="Lerouge P."/>
            <person name="Lohr M."/>
            <person name="Lopez P.J."/>
            <person name="Martens C."/>
            <person name="Maumus F."/>
            <person name="Michel G."/>
            <person name="Miranda-Saavedra D."/>
            <person name="Morales J."/>
            <person name="Moreau H."/>
            <person name="Motomura T."/>
            <person name="Nagasato C."/>
            <person name="Napoli C.A."/>
            <person name="Nelson D.R."/>
            <person name="Nyvall-Collen P."/>
            <person name="Peters A.F."/>
            <person name="Pommier C."/>
            <person name="Potin P."/>
            <person name="Poulain J."/>
            <person name="Quesneville H."/>
            <person name="Read B."/>
            <person name="Rensing S.A."/>
            <person name="Ritter A."/>
            <person name="Rousvoal S."/>
            <person name="Samanta M."/>
            <person name="Samson G."/>
            <person name="Schroeder D.C."/>
            <person name="Segurens B."/>
            <person name="Strittmatter M."/>
            <person name="Tonon T."/>
            <person name="Tregear J.W."/>
            <person name="Valentin K."/>
            <person name="von Dassow P."/>
            <person name="Yamagishi T."/>
            <person name="Van de Peer Y."/>
            <person name="Wincker P."/>
        </authorList>
    </citation>
    <scope>NUCLEOTIDE SEQUENCE [LARGE SCALE GENOMIC DNA]</scope>
    <source>
        <strain evidence="6">Ec32 / CCAP1310/4</strain>
    </source>
</reference>
<dbReference type="AlphaFoldDB" id="D8LBV5"/>
<keyword evidence="3" id="KW-0732">Signal</keyword>
<comment type="similarity">
    <text evidence="1">Belongs to the pseudouridine synthase RluA family.</text>
</comment>
<feature type="region of interest" description="Disordered" evidence="2">
    <location>
        <begin position="60"/>
        <end position="144"/>
    </location>
</feature>